<proteinExistence type="predicted"/>
<gene>
    <name evidence="1" type="ORF">SDC9_177660</name>
</gene>
<comment type="caution">
    <text evidence="1">The sequence shown here is derived from an EMBL/GenBank/DDBJ whole genome shotgun (WGS) entry which is preliminary data.</text>
</comment>
<name>A0A645GTQ7_9ZZZZ</name>
<organism evidence="1">
    <name type="scientific">bioreactor metagenome</name>
    <dbReference type="NCBI Taxonomy" id="1076179"/>
    <lineage>
        <taxon>unclassified sequences</taxon>
        <taxon>metagenomes</taxon>
        <taxon>ecological metagenomes</taxon>
    </lineage>
</organism>
<protein>
    <submittedName>
        <fullName evidence="1">Uncharacterized protein</fullName>
    </submittedName>
</protein>
<dbReference type="AlphaFoldDB" id="A0A645GTQ7"/>
<accession>A0A645GTQ7</accession>
<reference evidence="1" key="1">
    <citation type="submission" date="2019-08" db="EMBL/GenBank/DDBJ databases">
        <authorList>
            <person name="Kucharzyk K."/>
            <person name="Murdoch R.W."/>
            <person name="Higgins S."/>
            <person name="Loffler F."/>
        </authorList>
    </citation>
    <scope>NUCLEOTIDE SEQUENCE</scope>
</reference>
<sequence length="123" mass="13850">MRLVGRQTPRRHQRVVVDPAGDDGIVWIAVQEVNNHLLPNAWNIHAAVAQTRRILRHANPDARVRVKLAIAIPIELHLHATIFVGVDFFAWRPRHDGGLRAAGLGFWGDLLAAIGNRLRHHIK</sequence>
<evidence type="ECO:0000313" key="1">
    <source>
        <dbReference type="EMBL" id="MPN30197.1"/>
    </source>
</evidence>
<dbReference type="EMBL" id="VSSQ01081233">
    <property type="protein sequence ID" value="MPN30197.1"/>
    <property type="molecule type" value="Genomic_DNA"/>
</dbReference>